<dbReference type="PANTHER" id="PTHR37442:SF2">
    <property type="entry name" value="CHONDROITIN PROTEOGLYCAN 4"/>
    <property type="match status" value="1"/>
</dbReference>
<evidence type="ECO:0000259" key="3">
    <source>
        <dbReference type="Pfam" id="PF15481"/>
    </source>
</evidence>
<reference evidence="5" key="1">
    <citation type="submission" date="2016-11" db="UniProtKB">
        <authorList>
            <consortium name="WormBaseParasite"/>
        </authorList>
    </citation>
    <scope>IDENTIFICATION</scope>
</reference>
<evidence type="ECO:0000256" key="1">
    <source>
        <dbReference type="SAM" id="MobiDB-lite"/>
    </source>
</evidence>
<evidence type="ECO:0000313" key="4">
    <source>
        <dbReference type="Proteomes" id="UP000095281"/>
    </source>
</evidence>
<feature type="domain" description="Chondroitin proteoglycan 4" evidence="3">
    <location>
        <begin position="78"/>
        <end position="172"/>
    </location>
</feature>
<dbReference type="InterPro" id="IPR029153">
    <property type="entry name" value="CPG4"/>
</dbReference>
<evidence type="ECO:0000256" key="2">
    <source>
        <dbReference type="SAM" id="SignalP"/>
    </source>
</evidence>
<accession>A0A1I8BV38</accession>
<protein>
    <submittedName>
        <fullName evidence="5">CPG4 domain-containing protein</fullName>
    </submittedName>
</protein>
<feature type="region of interest" description="Disordered" evidence="1">
    <location>
        <begin position="482"/>
        <end position="520"/>
    </location>
</feature>
<evidence type="ECO:0000313" key="5">
    <source>
        <dbReference type="WBParaSite" id="MhA1_Contig649.frz3.gene18"/>
    </source>
</evidence>
<dbReference type="Proteomes" id="UP000095281">
    <property type="component" value="Unplaced"/>
</dbReference>
<name>A0A1I8BV38_MELHA</name>
<proteinExistence type="predicted"/>
<feature type="signal peptide" evidence="2">
    <location>
        <begin position="1"/>
        <end position="21"/>
    </location>
</feature>
<dbReference type="WBParaSite" id="MhA1_Contig649.frz3.gene18">
    <property type="protein sequence ID" value="MhA1_Contig649.frz3.gene18"/>
    <property type="gene ID" value="MhA1_Contig649.frz3.gene18"/>
</dbReference>
<dbReference type="AlphaFoldDB" id="A0A1I8BV38"/>
<keyword evidence="4" id="KW-1185">Reference proteome</keyword>
<feature type="compositionally biased region" description="Polar residues" evidence="1">
    <location>
        <begin position="485"/>
        <end position="496"/>
    </location>
</feature>
<dbReference type="PANTHER" id="PTHR37442">
    <property type="entry name" value="F18A1.7 PROTEIN-RELATED"/>
    <property type="match status" value="1"/>
</dbReference>
<dbReference type="Pfam" id="PF15481">
    <property type="entry name" value="CPG4"/>
    <property type="match status" value="1"/>
</dbReference>
<keyword evidence="2" id="KW-0732">Signal</keyword>
<organism evidence="4 5">
    <name type="scientific">Meloidogyne hapla</name>
    <name type="common">Root-knot nematode worm</name>
    <dbReference type="NCBI Taxonomy" id="6305"/>
    <lineage>
        <taxon>Eukaryota</taxon>
        <taxon>Metazoa</taxon>
        <taxon>Ecdysozoa</taxon>
        <taxon>Nematoda</taxon>
        <taxon>Chromadorea</taxon>
        <taxon>Rhabditida</taxon>
        <taxon>Tylenchina</taxon>
        <taxon>Tylenchomorpha</taxon>
        <taxon>Tylenchoidea</taxon>
        <taxon>Meloidogynidae</taxon>
        <taxon>Meloidogyninae</taxon>
        <taxon>Meloidogyne</taxon>
    </lineage>
</organism>
<sequence>MFKTIVIISLLFILFYRLSRARKPEVRLLEGYRSPLDDGFPPDYYYESGEKLPNNGEDFVDIDNNGEISSPSTELPLCQRECLGKFSEAAKSAIQSSSNFERYRGVCLNYNHTVHCMDKLEGEQCTNQETFHVITSGLRYICIEQRKAFEAVIECIDAQTDQVEKECEGVCHVKERMAHWAVQSGILDNFMKGALSSLANGEAFATKMLGRRDQGLGILSGNGLHKNAEMLNSVLEGAKRAAAEATAKGIKMAAQAAASKQSMHPGEVEEVQAVQQPKIGGINNARPPLVKRLSPDFMRAVVQDGCELARCQLICIRVKFDAKCGGSAGTLLSEAFVRPISQAQEFLSYGSIAPFMGAFLPHQCDFMVKKEVLNEFRIPPELDEALHKKYDIEENVNNYVGEGDGIIIEKVEDQEIIESNTEKAMENLQQSTESPSQIEADQGGQLPLVEMPNILPEGFSNQTQPNQRLQAVVEQPVVEQAVGHPNNSDSFNTSIVSPGDIKSVSHVVSRTASRKGPRNS</sequence>
<feature type="chain" id="PRO_5009316194" evidence="2">
    <location>
        <begin position="22"/>
        <end position="520"/>
    </location>
</feature>
<dbReference type="InterPro" id="IPR053123">
    <property type="entry name" value="CPG4-like"/>
</dbReference>